<dbReference type="EMBL" id="CAJNOI010001489">
    <property type="protein sequence ID" value="CAF1417513.1"/>
    <property type="molecule type" value="Genomic_DNA"/>
</dbReference>
<dbReference type="Proteomes" id="UP000663832">
    <property type="component" value="Unassembled WGS sequence"/>
</dbReference>
<sequence length="128" mass="14175">MGMFEIRVTDYNGIDVIRADNSGRGVFDIFSSINGRYIGTIDRHQGTVTAKGNSYVATDIKSGWGVKEFTIVRNGSHPVIYKTLGHVAVDQREYQPLALLIYTMEEHWHFAPSGPSYSGPNFIGGGYN</sequence>
<dbReference type="Proteomes" id="UP000663877">
    <property type="component" value="Unassembled WGS sequence"/>
</dbReference>
<comment type="caution">
    <text evidence="1">The sequence shown here is derived from an EMBL/GenBank/DDBJ whole genome shotgun (WGS) entry which is preliminary data.</text>
</comment>
<evidence type="ECO:0000313" key="2">
    <source>
        <dbReference type="EMBL" id="CAF1619660.1"/>
    </source>
</evidence>
<evidence type="ECO:0000313" key="3">
    <source>
        <dbReference type="Proteomes" id="UP000663832"/>
    </source>
</evidence>
<gene>
    <name evidence="1" type="ORF">BJG266_LOCUS38580</name>
    <name evidence="2" type="ORF">QVE165_LOCUS55450</name>
</gene>
<dbReference type="AlphaFoldDB" id="A0A815LZE1"/>
<protein>
    <submittedName>
        <fullName evidence="1">Uncharacterized protein</fullName>
    </submittedName>
</protein>
<reference evidence="1" key="1">
    <citation type="submission" date="2021-02" db="EMBL/GenBank/DDBJ databases">
        <authorList>
            <person name="Nowell W R."/>
        </authorList>
    </citation>
    <scope>NUCLEOTIDE SEQUENCE</scope>
</reference>
<proteinExistence type="predicted"/>
<name>A0A815LZE1_9BILA</name>
<dbReference type="EMBL" id="CAJNOM010001812">
    <property type="protein sequence ID" value="CAF1619660.1"/>
    <property type="molecule type" value="Genomic_DNA"/>
</dbReference>
<keyword evidence="3" id="KW-1185">Reference proteome</keyword>
<organism evidence="1 4">
    <name type="scientific">Adineta steineri</name>
    <dbReference type="NCBI Taxonomy" id="433720"/>
    <lineage>
        <taxon>Eukaryota</taxon>
        <taxon>Metazoa</taxon>
        <taxon>Spiralia</taxon>
        <taxon>Gnathifera</taxon>
        <taxon>Rotifera</taxon>
        <taxon>Eurotatoria</taxon>
        <taxon>Bdelloidea</taxon>
        <taxon>Adinetida</taxon>
        <taxon>Adinetidae</taxon>
        <taxon>Adineta</taxon>
    </lineage>
</organism>
<evidence type="ECO:0000313" key="1">
    <source>
        <dbReference type="EMBL" id="CAF1417513.1"/>
    </source>
</evidence>
<accession>A0A815LZE1</accession>
<evidence type="ECO:0000313" key="4">
    <source>
        <dbReference type="Proteomes" id="UP000663877"/>
    </source>
</evidence>